<sequence>MNYKTPIRNDGEMVEQQILLSGNNSIKKNLAIYQRKILINQEITNESVTEAIYYLYTLMDLDREEGVEKSPKPIDILLNTPGGSVWDGLILVSLIEQMKDMGYIINTTAIGTAASMGFIIFITGSNRYSYRHAQFMLHDISTMMGGKVKDLEESMEDLKKCQKQVFDIIKKYTHIPDEQLDDWVKHKRDVFFYPDEAVKCGIADKVL</sequence>
<dbReference type="GO" id="GO:0006515">
    <property type="term" value="P:protein quality control for misfolded or incompletely synthesized proteins"/>
    <property type="evidence" value="ECO:0007669"/>
    <property type="project" value="TreeGrafter"/>
</dbReference>
<dbReference type="EMBL" id="BK015447">
    <property type="protein sequence ID" value="DAE07193.1"/>
    <property type="molecule type" value="Genomic_DNA"/>
</dbReference>
<keyword evidence="3" id="KW-0645">Protease</keyword>
<dbReference type="PANTHER" id="PTHR10381:SF11">
    <property type="entry name" value="ATP-DEPENDENT CLP PROTEASE PROTEOLYTIC SUBUNIT, MITOCHONDRIAL"/>
    <property type="match status" value="1"/>
</dbReference>
<dbReference type="GO" id="GO:0004176">
    <property type="term" value="F:ATP-dependent peptidase activity"/>
    <property type="evidence" value="ECO:0007669"/>
    <property type="project" value="InterPro"/>
</dbReference>
<dbReference type="GO" id="GO:0009368">
    <property type="term" value="C:endopeptidase Clp complex"/>
    <property type="evidence" value="ECO:0007669"/>
    <property type="project" value="TreeGrafter"/>
</dbReference>
<evidence type="ECO:0000256" key="2">
    <source>
        <dbReference type="SAM" id="Phobius"/>
    </source>
</evidence>
<protein>
    <submittedName>
        <fullName evidence="3">Protease subunit of ATP-dependent Clp protease</fullName>
    </submittedName>
</protein>
<keyword evidence="2" id="KW-0812">Transmembrane</keyword>
<dbReference type="Pfam" id="PF00574">
    <property type="entry name" value="CLP_protease"/>
    <property type="match status" value="1"/>
</dbReference>
<feature type="transmembrane region" description="Helical" evidence="2">
    <location>
        <begin position="101"/>
        <end position="122"/>
    </location>
</feature>
<reference evidence="3" key="1">
    <citation type="journal article" date="2021" name="Proc. Natl. Acad. Sci. U.S.A.">
        <title>A Catalog of Tens of Thousands of Viruses from Human Metagenomes Reveals Hidden Associations with Chronic Diseases.</title>
        <authorList>
            <person name="Tisza M.J."/>
            <person name="Buck C.B."/>
        </authorList>
    </citation>
    <scope>NUCLEOTIDE SEQUENCE</scope>
    <source>
        <strain evidence="3">CtOSJ35</strain>
    </source>
</reference>
<comment type="similarity">
    <text evidence="1">Belongs to the peptidase S14 family.</text>
</comment>
<dbReference type="Gene3D" id="3.90.226.10">
    <property type="entry name" value="2-enoyl-CoA Hydratase, Chain A, domain 1"/>
    <property type="match status" value="1"/>
</dbReference>
<evidence type="ECO:0000256" key="1">
    <source>
        <dbReference type="ARBA" id="ARBA00007039"/>
    </source>
</evidence>
<dbReference type="InterPro" id="IPR023562">
    <property type="entry name" value="ClpP/TepA"/>
</dbReference>
<dbReference type="SUPFAM" id="SSF52096">
    <property type="entry name" value="ClpP/crotonase"/>
    <property type="match status" value="1"/>
</dbReference>
<proteinExistence type="inferred from homology"/>
<evidence type="ECO:0000313" key="3">
    <source>
        <dbReference type="EMBL" id="DAE07193.1"/>
    </source>
</evidence>
<keyword evidence="3" id="KW-0378">Hydrolase</keyword>
<keyword evidence="2" id="KW-0472">Membrane</keyword>
<name>A0A8S5PL99_9CAUD</name>
<dbReference type="InterPro" id="IPR029045">
    <property type="entry name" value="ClpP/crotonase-like_dom_sf"/>
</dbReference>
<keyword evidence="2" id="KW-1133">Transmembrane helix</keyword>
<accession>A0A8S5PL99</accession>
<organism evidence="3">
    <name type="scientific">Siphoviridae sp. ctOSJ35</name>
    <dbReference type="NCBI Taxonomy" id="2825479"/>
    <lineage>
        <taxon>Viruses</taxon>
        <taxon>Duplodnaviria</taxon>
        <taxon>Heunggongvirae</taxon>
        <taxon>Uroviricota</taxon>
        <taxon>Caudoviricetes</taxon>
    </lineage>
</organism>
<dbReference type="InterPro" id="IPR001907">
    <property type="entry name" value="ClpP"/>
</dbReference>
<dbReference type="PANTHER" id="PTHR10381">
    <property type="entry name" value="ATP-DEPENDENT CLP PROTEASE PROTEOLYTIC SUBUNIT"/>
    <property type="match status" value="1"/>
</dbReference>
<dbReference type="GO" id="GO:0004252">
    <property type="term" value="F:serine-type endopeptidase activity"/>
    <property type="evidence" value="ECO:0007669"/>
    <property type="project" value="InterPro"/>
</dbReference>
<dbReference type="PRINTS" id="PR00127">
    <property type="entry name" value="CLPPROTEASEP"/>
</dbReference>
<dbReference type="GO" id="GO:0051117">
    <property type="term" value="F:ATPase binding"/>
    <property type="evidence" value="ECO:0007669"/>
    <property type="project" value="TreeGrafter"/>
</dbReference>